<feature type="transmembrane region" description="Helical" evidence="1">
    <location>
        <begin position="7"/>
        <end position="28"/>
    </location>
</feature>
<dbReference type="RefSeq" id="WP_111567593.1">
    <property type="nucleotide sequence ID" value="NZ_QLMI01000007.1"/>
</dbReference>
<evidence type="ECO:0000256" key="1">
    <source>
        <dbReference type="SAM" id="Phobius"/>
    </source>
</evidence>
<evidence type="ECO:0000313" key="2">
    <source>
        <dbReference type="EMBL" id="RAK20731.1"/>
    </source>
</evidence>
<dbReference type="Proteomes" id="UP000249620">
    <property type="component" value="Unassembled WGS sequence"/>
</dbReference>
<evidence type="ECO:0000313" key="3">
    <source>
        <dbReference type="Proteomes" id="UP000249620"/>
    </source>
</evidence>
<dbReference type="AlphaFoldDB" id="A0A327YJP4"/>
<keyword evidence="1" id="KW-0472">Membrane</keyword>
<dbReference type="InterPro" id="IPR025635">
    <property type="entry name" value="DUF4293"/>
</dbReference>
<feature type="transmembrane region" description="Helical" evidence="1">
    <location>
        <begin position="102"/>
        <end position="122"/>
    </location>
</feature>
<reference evidence="2 3" key="1">
    <citation type="submission" date="2018-06" db="EMBL/GenBank/DDBJ databases">
        <title>Genomic Encyclopedia of Type Strains, Phase III (KMG-III): the genomes of soil and plant-associated and newly described type strains.</title>
        <authorList>
            <person name="Whitman W."/>
        </authorList>
    </citation>
    <scope>NUCLEOTIDE SEQUENCE [LARGE SCALE GENOMIC DNA]</scope>
    <source>
        <strain evidence="2 3">CGMCC 1.12398</strain>
    </source>
</reference>
<organism evidence="2 3">
    <name type="scientific">Flavobacterium aquaticum</name>
    <dbReference type="NCBI Taxonomy" id="1236486"/>
    <lineage>
        <taxon>Bacteria</taxon>
        <taxon>Pseudomonadati</taxon>
        <taxon>Bacteroidota</taxon>
        <taxon>Flavobacteriia</taxon>
        <taxon>Flavobacteriales</taxon>
        <taxon>Flavobacteriaceae</taxon>
        <taxon>Flavobacterium</taxon>
    </lineage>
</organism>
<feature type="transmembrane region" description="Helical" evidence="1">
    <location>
        <begin position="40"/>
        <end position="61"/>
    </location>
</feature>
<dbReference type="OrthoDB" id="594989at2"/>
<gene>
    <name evidence="2" type="ORF">B0I03_107152</name>
</gene>
<dbReference type="EMBL" id="QLMI01000007">
    <property type="protein sequence ID" value="RAK20731.1"/>
    <property type="molecule type" value="Genomic_DNA"/>
</dbReference>
<keyword evidence="3" id="KW-1185">Reference proteome</keyword>
<keyword evidence="1" id="KW-0812">Transmembrane</keyword>
<name>A0A327YJP4_9FLAO</name>
<proteinExistence type="predicted"/>
<keyword evidence="1" id="KW-1133">Transmembrane helix</keyword>
<sequence>MIQRIQTVYMAISAIAMGALPFVFSLWTTTDKKEVFFTSSLLYIIFFVVSALLAVFSIINFKKRQHQFVLNRLNMIFNFILLGFFVYRSLNLSGETIVSEKGIGMFLPAISIVLLVLANKAIKKDEDLVKSVDRLR</sequence>
<dbReference type="Pfam" id="PF14126">
    <property type="entry name" value="DUF4293"/>
    <property type="match status" value="1"/>
</dbReference>
<protein>
    <submittedName>
        <fullName evidence="2">Uncharacterized protein DUF4293</fullName>
    </submittedName>
</protein>
<comment type="caution">
    <text evidence="2">The sequence shown here is derived from an EMBL/GenBank/DDBJ whole genome shotgun (WGS) entry which is preliminary data.</text>
</comment>
<feature type="transmembrane region" description="Helical" evidence="1">
    <location>
        <begin position="73"/>
        <end position="90"/>
    </location>
</feature>
<accession>A0A327YJP4</accession>